<name>A0ABQ6JT11_9MICO</name>
<dbReference type="EMBL" id="BSVA01000001">
    <property type="protein sequence ID" value="GMA91436.1"/>
    <property type="molecule type" value="Genomic_DNA"/>
</dbReference>
<proteinExistence type="predicted"/>
<keyword evidence="2" id="KW-1185">Reference proteome</keyword>
<evidence type="ECO:0000313" key="2">
    <source>
        <dbReference type="Proteomes" id="UP001157069"/>
    </source>
</evidence>
<protein>
    <submittedName>
        <fullName evidence="1">Uncharacterized protein</fullName>
    </submittedName>
</protein>
<dbReference type="Proteomes" id="UP001157069">
    <property type="component" value="Unassembled WGS sequence"/>
</dbReference>
<sequence>MVEFAGPERLTLDGFVRTVLEARRDPRPVVTDAAASYFGGHPGADTLVPLAGATLATVRLTDWLAHTPTAG</sequence>
<evidence type="ECO:0000313" key="1">
    <source>
        <dbReference type="EMBL" id="GMA91436.1"/>
    </source>
</evidence>
<comment type="caution">
    <text evidence="1">The sequence shown here is derived from an EMBL/GenBank/DDBJ whole genome shotgun (WGS) entry which is preliminary data.</text>
</comment>
<reference evidence="2" key="1">
    <citation type="journal article" date="2019" name="Int. J. Syst. Evol. Microbiol.">
        <title>The Global Catalogue of Microorganisms (GCM) 10K type strain sequencing project: providing services to taxonomists for standard genome sequencing and annotation.</title>
        <authorList>
            <consortium name="The Broad Institute Genomics Platform"/>
            <consortium name="The Broad Institute Genome Sequencing Center for Infectious Disease"/>
            <person name="Wu L."/>
            <person name="Ma J."/>
        </authorList>
    </citation>
    <scope>NUCLEOTIDE SEQUENCE [LARGE SCALE GENOMIC DNA]</scope>
    <source>
        <strain evidence="2">NBRC 108755</strain>
    </source>
</reference>
<accession>A0ABQ6JT11</accession>
<organism evidence="1 2">
    <name type="scientific">Homoserinibacter gongjuensis</name>
    <dbReference type="NCBI Taxonomy" id="1162968"/>
    <lineage>
        <taxon>Bacteria</taxon>
        <taxon>Bacillati</taxon>
        <taxon>Actinomycetota</taxon>
        <taxon>Actinomycetes</taxon>
        <taxon>Micrococcales</taxon>
        <taxon>Microbacteriaceae</taxon>
        <taxon>Homoserinibacter</taxon>
    </lineage>
</organism>
<gene>
    <name evidence="1" type="ORF">GCM10025869_19650</name>
</gene>